<dbReference type="Proteomes" id="UP000466442">
    <property type="component" value="Unassembled WGS sequence"/>
</dbReference>
<dbReference type="InterPro" id="IPR013087">
    <property type="entry name" value="Znf_C2H2_type"/>
</dbReference>
<dbReference type="InterPro" id="IPR036236">
    <property type="entry name" value="Znf_C2H2_sf"/>
</dbReference>
<gene>
    <name evidence="1" type="ORF">GE061_003359</name>
</gene>
<accession>A0A6A4JMN5</accession>
<comment type="caution">
    <text evidence="1">The sequence shown here is derived from an EMBL/GenBank/DDBJ whole genome shotgun (WGS) entry which is preliminary data.</text>
</comment>
<name>A0A6A4JMN5_APOLU</name>
<reference evidence="1" key="1">
    <citation type="journal article" date="2021" name="Mol. Ecol. Resour.">
        <title>Apolygus lucorum genome provides insights into omnivorousness and mesophyll feeding.</title>
        <authorList>
            <person name="Liu Y."/>
            <person name="Liu H."/>
            <person name="Wang H."/>
            <person name="Huang T."/>
            <person name="Liu B."/>
            <person name="Yang B."/>
            <person name="Yin L."/>
            <person name="Li B."/>
            <person name="Zhang Y."/>
            <person name="Zhang S."/>
            <person name="Jiang F."/>
            <person name="Zhang X."/>
            <person name="Ren Y."/>
            <person name="Wang B."/>
            <person name="Wang S."/>
            <person name="Lu Y."/>
            <person name="Wu K."/>
            <person name="Fan W."/>
            <person name="Wang G."/>
        </authorList>
    </citation>
    <scope>NUCLEOTIDE SEQUENCE</scope>
    <source>
        <strain evidence="1">12Hb</strain>
    </source>
</reference>
<dbReference type="AlphaFoldDB" id="A0A6A4JMN5"/>
<proteinExistence type="predicted"/>
<evidence type="ECO:0000313" key="2">
    <source>
        <dbReference type="Proteomes" id="UP000466442"/>
    </source>
</evidence>
<sequence>MFRSALPSAERAFQCARCSKRYKRKGSLMYHTRNECGQPPKYFCDFCPYMTTIKSNFTRHCTMQHFSERSSRRCRV</sequence>
<keyword evidence="2" id="KW-1185">Reference proteome</keyword>
<protein>
    <submittedName>
        <fullName evidence="1">Uncharacterized protein</fullName>
    </submittedName>
</protein>
<dbReference type="PROSITE" id="PS50157">
    <property type="entry name" value="ZINC_FINGER_C2H2_2"/>
    <property type="match status" value="1"/>
</dbReference>
<organism evidence="1 2">
    <name type="scientific">Apolygus lucorum</name>
    <name type="common">Small green plant bug</name>
    <name type="synonym">Lygocoris lucorum</name>
    <dbReference type="NCBI Taxonomy" id="248454"/>
    <lineage>
        <taxon>Eukaryota</taxon>
        <taxon>Metazoa</taxon>
        <taxon>Ecdysozoa</taxon>
        <taxon>Arthropoda</taxon>
        <taxon>Hexapoda</taxon>
        <taxon>Insecta</taxon>
        <taxon>Pterygota</taxon>
        <taxon>Neoptera</taxon>
        <taxon>Paraneoptera</taxon>
        <taxon>Hemiptera</taxon>
        <taxon>Heteroptera</taxon>
        <taxon>Panheteroptera</taxon>
        <taxon>Cimicomorpha</taxon>
        <taxon>Miridae</taxon>
        <taxon>Mirini</taxon>
        <taxon>Apolygus</taxon>
    </lineage>
</organism>
<dbReference type="SUPFAM" id="SSF57667">
    <property type="entry name" value="beta-beta-alpha zinc fingers"/>
    <property type="match status" value="1"/>
</dbReference>
<dbReference type="OrthoDB" id="10004641at2759"/>
<dbReference type="Gene3D" id="3.30.160.60">
    <property type="entry name" value="Classic Zinc Finger"/>
    <property type="match status" value="1"/>
</dbReference>
<dbReference type="EMBL" id="WIXP02000011">
    <property type="protein sequence ID" value="KAF6202952.1"/>
    <property type="molecule type" value="Genomic_DNA"/>
</dbReference>
<evidence type="ECO:0000313" key="1">
    <source>
        <dbReference type="EMBL" id="KAF6202952.1"/>
    </source>
</evidence>